<comment type="subcellular location">
    <subcellularLocation>
        <location evidence="2 8">Cytoplasm</location>
    </subcellularLocation>
</comment>
<dbReference type="InterPro" id="IPR012340">
    <property type="entry name" value="NA-bd_OB-fold"/>
</dbReference>
<feature type="compositionally biased region" description="Basic and acidic residues" evidence="9">
    <location>
        <begin position="753"/>
        <end position="769"/>
    </location>
</feature>
<dbReference type="InterPro" id="IPR004476">
    <property type="entry name" value="RNase_II/RNase_R"/>
</dbReference>
<keyword evidence="5 8" id="KW-0378">Hydrolase</keyword>
<dbReference type="GO" id="GO:0008859">
    <property type="term" value="F:exoribonuclease II activity"/>
    <property type="evidence" value="ECO:0007669"/>
    <property type="project" value="UniProtKB-UniRule"/>
</dbReference>
<evidence type="ECO:0000256" key="3">
    <source>
        <dbReference type="ARBA" id="ARBA00022490"/>
    </source>
</evidence>
<dbReference type="PROSITE" id="PS50126">
    <property type="entry name" value="S1"/>
    <property type="match status" value="1"/>
</dbReference>
<dbReference type="GO" id="GO:0003723">
    <property type="term" value="F:RNA binding"/>
    <property type="evidence" value="ECO:0007669"/>
    <property type="project" value="UniProtKB-UniRule"/>
</dbReference>
<name>A0A239CKE7_9BACT</name>
<dbReference type="Pfam" id="PF00773">
    <property type="entry name" value="RNB"/>
    <property type="match status" value="1"/>
</dbReference>
<proteinExistence type="inferred from homology"/>
<dbReference type="InterPro" id="IPR050180">
    <property type="entry name" value="RNR_Ribonuclease"/>
</dbReference>
<evidence type="ECO:0000259" key="10">
    <source>
        <dbReference type="PROSITE" id="PS50126"/>
    </source>
</evidence>
<evidence type="ECO:0000256" key="4">
    <source>
        <dbReference type="ARBA" id="ARBA00022722"/>
    </source>
</evidence>
<evidence type="ECO:0000256" key="6">
    <source>
        <dbReference type="ARBA" id="ARBA00022839"/>
    </source>
</evidence>
<keyword evidence="7 8" id="KW-0694">RNA-binding</keyword>
<evidence type="ECO:0000313" key="12">
    <source>
        <dbReference type="Proteomes" id="UP000198324"/>
    </source>
</evidence>
<keyword evidence="6 8" id="KW-0269">Exonuclease</keyword>
<sequence>MKPKKNRNPSAPPPPADHKTLLRLLRESRRPLAPDDLLPALGLHRRKKGEVGELLDELVAQGKLIRLGRAYAPMERVNLITGTVQVQRSGVAFLIPDDPRRKDVFLGQDTAGAWHGDKVAAAITRENARKNHEGRVVRIIERGKRVLTVRIMRSAGPGSFLCRPTDPRLDFAILTHGTDPALGLAKGDIALVAPEDQVDAAVWEGVVLSRLGPEDESAVQEALVKTNHGVPTGFPQAALDEAALLPAVPAEADFAGREDLRATPFVTIDGATARDFDDAVFVERKGRGYRLWVAIADVAHYVPLASALDREAYERGNSYYFPASVEPMFPHALSNGLCSLNPDVPRLAVAVRMDMDARGLPGEVRVMNAVIKSHARLTYDLARDLCVDKTPQARAAFAADKGQSGRDVLAMLDLAEGLARQMRQRRLERGSLDFDLPEGEVRFDEAGRPVAFEPRERHFAHQLIEEFMIAANEAVSEYLAAHALPCLYRVHGEPDREKLETLYTLLSRLDGEAAPRRTRAGKFSNEDFTPEAIGRLLASVAGTEREFLVHRMVLRAMKQARYQPDNEGHFGLASESYAHFTSPIRRYADLVVHRLIKHALGHRHMPVPGFKKLAEMGQHLSGRERVSQEAERECNKRYACMVLRGQEGRVLRGVVSSLTDYGFWVELPEVMADGFIRLSTMLDDYYGYLKEREMLLGQRTGRVIRVGQAVKARLMGVHMDRLEIDLELAQDKAQGDAQGSEDGAAPLSRKERRAVEESRRAGRAREKRLAAKSGGTKSGGSRSGKSRRSDNSAAAGAASASRRSSGKARKR</sequence>
<dbReference type="OrthoDB" id="9764149at2"/>
<dbReference type="InterPro" id="IPR022966">
    <property type="entry name" value="RNase_II/R_CS"/>
</dbReference>
<organism evidence="11 12">
    <name type="scientific">Humidesulfovibrio mexicanus</name>
    <dbReference type="NCBI Taxonomy" id="147047"/>
    <lineage>
        <taxon>Bacteria</taxon>
        <taxon>Pseudomonadati</taxon>
        <taxon>Thermodesulfobacteriota</taxon>
        <taxon>Desulfovibrionia</taxon>
        <taxon>Desulfovibrionales</taxon>
        <taxon>Desulfovibrionaceae</taxon>
        <taxon>Humidesulfovibrio</taxon>
    </lineage>
</organism>
<dbReference type="PANTHER" id="PTHR23355:SF9">
    <property type="entry name" value="DIS3-LIKE EXONUCLEASE 2"/>
    <property type="match status" value="1"/>
</dbReference>
<dbReference type="InterPro" id="IPR013223">
    <property type="entry name" value="RNase_B_OB_dom"/>
</dbReference>
<dbReference type="NCBIfam" id="TIGR00358">
    <property type="entry name" value="3_prime_RNase"/>
    <property type="match status" value="1"/>
</dbReference>
<evidence type="ECO:0000256" key="9">
    <source>
        <dbReference type="SAM" id="MobiDB-lite"/>
    </source>
</evidence>
<gene>
    <name evidence="8" type="primary">rnr</name>
    <name evidence="11" type="ORF">SAMN04488503_3179</name>
</gene>
<comment type="function">
    <text evidence="8">3'-5' exoribonuclease that releases 5'-nucleoside monophosphates and is involved in maturation of structured RNAs.</text>
</comment>
<dbReference type="CDD" id="cd04471">
    <property type="entry name" value="S1_RNase_R"/>
    <property type="match status" value="1"/>
</dbReference>
<feature type="compositionally biased region" description="Low complexity" evidence="9">
    <location>
        <begin position="791"/>
        <end position="803"/>
    </location>
</feature>
<dbReference type="InterPro" id="IPR001900">
    <property type="entry name" value="RNase_II/R"/>
</dbReference>
<dbReference type="NCBIfam" id="TIGR02063">
    <property type="entry name" value="RNase_R"/>
    <property type="match status" value="1"/>
</dbReference>
<comment type="similarity">
    <text evidence="8">Belongs to the RNR ribonuclease family. RNase R subfamily.</text>
</comment>
<comment type="catalytic activity">
    <reaction evidence="1 8">
        <text>Exonucleolytic cleavage in the 3'- to 5'-direction to yield nucleoside 5'-phosphates.</text>
        <dbReference type="EC" id="3.1.13.1"/>
    </reaction>
</comment>
<dbReference type="InterPro" id="IPR003029">
    <property type="entry name" value="S1_domain"/>
</dbReference>
<evidence type="ECO:0000256" key="2">
    <source>
        <dbReference type="ARBA" id="ARBA00004496"/>
    </source>
</evidence>
<evidence type="ECO:0000256" key="7">
    <source>
        <dbReference type="ARBA" id="ARBA00022884"/>
    </source>
</evidence>
<dbReference type="HAMAP" id="MF_01895">
    <property type="entry name" value="RNase_R"/>
    <property type="match status" value="1"/>
</dbReference>
<evidence type="ECO:0000256" key="8">
    <source>
        <dbReference type="HAMAP-Rule" id="MF_01895"/>
    </source>
</evidence>
<reference evidence="11 12" key="1">
    <citation type="submission" date="2017-06" db="EMBL/GenBank/DDBJ databases">
        <authorList>
            <person name="Kim H.J."/>
            <person name="Triplett B.A."/>
        </authorList>
    </citation>
    <scope>NUCLEOTIDE SEQUENCE [LARGE SCALE GENOMIC DNA]</scope>
    <source>
        <strain evidence="11 12">DSM 13116</strain>
    </source>
</reference>
<dbReference type="Gene3D" id="2.40.50.140">
    <property type="entry name" value="Nucleic acid-binding proteins"/>
    <property type="match status" value="2"/>
</dbReference>
<dbReference type="SMART" id="SM00316">
    <property type="entry name" value="S1"/>
    <property type="match status" value="1"/>
</dbReference>
<keyword evidence="3 8" id="KW-0963">Cytoplasm</keyword>
<dbReference type="SUPFAM" id="SSF50249">
    <property type="entry name" value="Nucleic acid-binding proteins"/>
    <property type="match status" value="3"/>
</dbReference>
<feature type="domain" description="S1 motif" evidence="10">
    <location>
        <begin position="648"/>
        <end position="729"/>
    </location>
</feature>
<dbReference type="Pfam" id="PF08206">
    <property type="entry name" value="OB_RNB"/>
    <property type="match status" value="1"/>
</dbReference>
<dbReference type="RefSeq" id="WP_089275365.1">
    <property type="nucleotide sequence ID" value="NZ_FZOC01000008.1"/>
</dbReference>
<protein>
    <recommendedName>
        <fullName evidence="8">Ribonuclease R</fullName>
        <shortName evidence="8">RNase R</shortName>
        <ecNumber evidence="8">3.1.13.1</ecNumber>
    </recommendedName>
</protein>
<dbReference type="Pfam" id="PF00575">
    <property type="entry name" value="S1"/>
    <property type="match status" value="1"/>
</dbReference>
<dbReference type="EC" id="3.1.13.1" evidence="8"/>
<keyword evidence="4 8" id="KW-0540">Nuclease</keyword>
<dbReference type="AlphaFoldDB" id="A0A239CKE7"/>
<dbReference type="InterPro" id="IPR011805">
    <property type="entry name" value="RNase_R"/>
</dbReference>
<accession>A0A239CKE7</accession>
<dbReference type="GO" id="GO:0005829">
    <property type="term" value="C:cytosol"/>
    <property type="evidence" value="ECO:0007669"/>
    <property type="project" value="TreeGrafter"/>
</dbReference>
<evidence type="ECO:0000256" key="1">
    <source>
        <dbReference type="ARBA" id="ARBA00001849"/>
    </source>
</evidence>
<evidence type="ECO:0000313" key="11">
    <source>
        <dbReference type="EMBL" id="SNS20590.1"/>
    </source>
</evidence>
<dbReference type="SMART" id="SM00955">
    <property type="entry name" value="RNB"/>
    <property type="match status" value="1"/>
</dbReference>
<dbReference type="Proteomes" id="UP000198324">
    <property type="component" value="Unassembled WGS sequence"/>
</dbReference>
<dbReference type="PANTHER" id="PTHR23355">
    <property type="entry name" value="RIBONUCLEASE"/>
    <property type="match status" value="1"/>
</dbReference>
<keyword evidence="12" id="KW-1185">Reference proteome</keyword>
<dbReference type="PROSITE" id="PS01175">
    <property type="entry name" value="RIBONUCLEASE_II"/>
    <property type="match status" value="1"/>
</dbReference>
<feature type="region of interest" description="Disordered" evidence="9">
    <location>
        <begin position="732"/>
        <end position="811"/>
    </location>
</feature>
<dbReference type="EMBL" id="FZOC01000008">
    <property type="protein sequence ID" value="SNS20590.1"/>
    <property type="molecule type" value="Genomic_DNA"/>
</dbReference>
<evidence type="ECO:0000256" key="5">
    <source>
        <dbReference type="ARBA" id="ARBA00022801"/>
    </source>
</evidence>
<dbReference type="GO" id="GO:0006402">
    <property type="term" value="P:mRNA catabolic process"/>
    <property type="evidence" value="ECO:0007669"/>
    <property type="project" value="TreeGrafter"/>
</dbReference>